<feature type="domain" description="DUF4214" evidence="2">
    <location>
        <begin position="49"/>
        <end position="94"/>
    </location>
</feature>
<feature type="region of interest" description="Disordered" evidence="1">
    <location>
        <begin position="23"/>
        <end position="43"/>
    </location>
</feature>
<gene>
    <name evidence="3" type="ORF">GJ699_26020</name>
</gene>
<sequence>MDLSIHTSARSVLQKIADKLNPLPVRARKEEPAPPEPQPPLQYAPADVADALYRGILDRAPDQNGLSNLVDQLESGKSIDAAAKDLLSSSEFMSTVLKQLIPPHQLPDLVQLHPERYERETTSDGVPLLLFKADSDADFDFMEHAIAHHRYYDGVGVWGVKIDLDKRITAALVQGMGATSCLELGCFTGAVISQLEEAGVDVVGLDVSHVAFALAYQNIKHRMVFADLLTARFERRFDVVLAMDIIEHLNPVKFDQYISAIAALVSKDGYFYLNSPMFGADDVFGQVFGTYVSQWQAVGEQQLYGRFHCDELGWPLHGHLVWASPVWWEQQFAAHGLVRDRTIERAIHAKLGAFFSDTPARKSLFVLKHKDNARDVQEVINGIHAALDKVLSD</sequence>
<dbReference type="Pfam" id="PF13946">
    <property type="entry name" value="DUF4214"/>
    <property type="match status" value="1"/>
</dbReference>
<organism evidence="3 4">
    <name type="scientific">Duganella guangzhouensis</name>
    <dbReference type="NCBI Taxonomy" id="2666084"/>
    <lineage>
        <taxon>Bacteria</taxon>
        <taxon>Pseudomonadati</taxon>
        <taxon>Pseudomonadota</taxon>
        <taxon>Betaproteobacteria</taxon>
        <taxon>Burkholderiales</taxon>
        <taxon>Oxalobacteraceae</taxon>
        <taxon>Telluria group</taxon>
        <taxon>Duganella</taxon>
    </lineage>
</organism>
<evidence type="ECO:0000259" key="2">
    <source>
        <dbReference type="Pfam" id="PF13946"/>
    </source>
</evidence>
<proteinExistence type="predicted"/>
<name>A0A6I2L726_9BURK</name>
<evidence type="ECO:0000313" key="4">
    <source>
        <dbReference type="Proteomes" id="UP000433309"/>
    </source>
</evidence>
<dbReference type="Proteomes" id="UP000433309">
    <property type="component" value="Unassembled WGS sequence"/>
</dbReference>
<dbReference type="EMBL" id="WKJK01000017">
    <property type="protein sequence ID" value="MRW93452.1"/>
    <property type="molecule type" value="Genomic_DNA"/>
</dbReference>
<accession>A0A6I2L726</accession>
<evidence type="ECO:0000313" key="3">
    <source>
        <dbReference type="EMBL" id="MRW93452.1"/>
    </source>
</evidence>
<dbReference type="Gene3D" id="3.40.50.150">
    <property type="entry name" value="Vaccinia Virus protein VP39"/>
    <property type="match status" value="1"/>
</dbReference>
<comment type="caution">
    <text evidence="3">The sequence shown here is derived from an EMBL/GenBank/DDBJ whole genome shotgun (WGS) entry which is preliminary data.</text>
</comment>
<dbReference type="AlphaFoldDB" id="A0A6I2L726"/>
<reference evidence="3 4" key="1">
    <citation type="submission" date="2019-11" db="EMBL/GenBank/DDBJ databases">
        <title>Novel species isolated from a subtropical stream in China.</title>
        <authorList>
            <person name="Lu H."/>
        </authorList>
    </citation>
    <scope>NUCLEOTIDE SEQUENCE [LARGE SCALE GENOMIC DNA]</scope>
    <source>
        <strain evidence="3 4">FT80W</strain>
    </source>
</reference>
<keyword evidence="3" id="KW-0489">Methyltransferase</keyword>
<keyword evidence="4" id="KW-1185">Reference proteome</keyword>
<dbReference type="InterPro" id="IPR029063">
    <property type="entry name" value="SAM-dependent_MTases_sf"/>
</dbReference>
<dbReference type="GO" id="GO:0032259">
    <property type="term" value="P:methylation"/>
    <property type="evidence" value="ECO:0007669"/>
    <property type="project" value="UniProtKB-KW"/>
</dbReference>
<dbReference type="RefSeq" id="WP_154381879.1">
    <property type="nucleotide sequence ID" value="NZ_WKJK01000017.1"/>
</dbReference>
<dbReference type="CDD" id="cd02440">
    <property type="entry name" value="AdoMet_MTases"/>
    <property type="match status" value="1"/>
</dbReference>
<dbReference type="InterPro" id="IPR025282">
    <property type="entry name" value="DUF4214"/>
</dbReference>
<dbReference type="Pfam" id="PF13489">
    <property type="entry name" value="Methyltransf_23"/>
    <property type="match status" value="1"/>
</dbReference>
<evidence type="ECO:0000256" key="1">
    <source>
        <dbReference type="SAM" id="MobiDB-lite"/>
    </source>
</evidence>
<keyword evidence="3" id="KW-0808">Transferase</keyword>
<dbReference type="SUPFAM" id="SSF53335">
    <property type="entry name" value="S-adenosyl-L-methionine-dependent methyltransferases"/>
    <property type="match status" value="1"/>
</dbReference>
<dbReference type="GO" id="GO:0008168">
    <property type="term" value="F:methyltransferase activity"/>
    <property type="evidence" value="ECO:0007669"/>
    <property type="project" value="UniProtKB-KW"/>
</dbReference>
<protein>
    <submittedName>
        <fullName evidence="3">Methyltransferase domain-containing protein</fullName>
    </submittedName>
</protein>